<name>A0A0S7YE85_UNCT6</name>
<protein>
    <submittedName>
        <fullName evidence="1">Uncharacterized protein</fullName>
    </submittedName>
</protein>
<evidence type="ECO:0000313" key="2">
    <source>
        <dbReference type="Proteomes" id="UP000051012"/>
    </source>
</evidence>
<accession>A0A0S7YE85</accession>
<reference evidence="1 2" key="1">
    <citation type="journal article" date="2015" name="Microbiome">
        <title>Genomic resolution of linkages in carbon, nitrogen, and sulfur cycling among widespread estuary sediment bacteria.</title>
        <authorList>
            <person name="Baker B.J."/>
            <person name="Lazar C.S."/>
            <person name="Teske A.P."/>
            <person name="Dick G.J."/>
        </authorList>
    </citation>
    <scope>NUCLEOTIDE SEQUENCE [LARGE SCALE GENOMIC DNA]</scope>
    <source>
        <strain evidence="1">DG_78</strain>
    </source>
</reference>
<organism evidence="1 2">
    <name type="scientific">candidate division TA06 bacterium DG_78</name>
    <dbReference type="NCBI Taxonomy" id="1703772"/>
    <lineage>
        <taxon>Bacteria</taxon>
        <taxon>Bacteria division TA06</taxon>
    </lineage>
</organism>
<evidence type="ECO:0000313" key="1">
    <source>
        <dbReference type="EMBL" id="KPJ72783.1"/>
    </source>
</evidence>
<dbReference type="AlphaFoldDB" id="A0A0S7YE85"/>
<gene>
    <name evidence="1" type="ORF">AMJ52_05160</name>
</gene>
<sequence length="245" mass="28244">MKKLVILICFLTAVSFSQEITFHGNRGMFNLQYARPHDMGMFSFHITPNWRYEGFDVTYQDTQITDRRHFVHLASGLSYSILDYLEMRFHAQSFVKYYETSDFPIHRDDPYPPWGFNCLEVGLKVGYPFIVDEKTHTYYAFGVDGYVDFSLELSENARTHDSSFYAGVFDGVAPEFPPYIPHNPDVGFTGLFDFRIGPFASHVNAGYLITGTDRNPGYVTAADFNQLERPNFITHRQSHSGLHRV</sequence>
<proteinExistence type="predicted"/>
<comment type="caution">
    <text evidence="1">The sequence shown here is derived from an EMBL/GenBank/DDBJ whole genome shotgun (WGS) entry which is preliminary data.</text>
</comment>
<dbReference type="Proteomes" id="UP000051012">
    <property type="component" value="Unassembled WGS sequence"/>
</dbReference>
<dbReference type="EMBL" id="LJNI01000055">
    <property type="protein sequence ID" value="KPJ72783.1"/>
    <property type="molecule type" value="Genomic_DNA"/>
</dbReference>